<evidence type="ECO:0000313" key="2">
    <source>
        <dbReference type="Proteomes" id="UP000013981"/>
    </source>
</evidence>
<keyword evidence="2" id="KW-1185">Reference proteome</keyword>
<dbReference type="Gene3D" id="3.30.200.20">
    <property type="entry name" value="Phosphorylase Kinase, domain 1"/>
    <property type="match status" value="1"/>
</dbReference>
<dbReference type="HOGENOM" id="CLU_1243425_0_0_9"/>
<sequence length="222" mass="25068">MCQDKIYTLHFVLERKGDRMWKRCRTPSAAARYGAALRLEAERMQQMEGGLFPRYFGFTDDPLPAVCMEYLPGGCMQPLSTFDHREMERQVAQVLERVLHMTEVLEQAGLLYWDIRLNNLIGRAGADFRMIDFTGAQMLGTAQTFTRGPAFRDASGQALWDGLGCNELRRVLALRTLACELLGLSRGEEAPTPALRRLLAQGARPAYGLCARTWLDAFCQNL</sequence>
<dbReference type="PATRIC" id="fig|1203606.4.peg.3014"/>
<dbReference type="Proteomes" id="UP000013981">
    <property type="component" value="Unassembled WGS sequence"/>
</dbReference>
<dbReference type="Gene3D" id="1.10.510.10">
    <property type="entry name" value="Transferase(Phosphotransferase) domain 1"/>
    <property type="match status" value="1"/>
</dbReference>
<name>R8VXE1_9FIRM</name>
<dbReference type="AlphaFoldDB" id="R8VXE1"/>
<protein>
    <recommendedName>
        <fullName evidence="3">Protein kinase domain-containing protein</fullName>
    </recommendedName>
</protein>
<gene>
    <name evidence="1" type="ORF">HMPREF1526_03054</name>
</gene>
<dbReference type="InterPro" id="IPR011009">
    <property type="entry name" value="Kinase-like_dom_sf"/>
</dbReference>
<dbReference type="SUPFAM" id="SSF56112">
    <property type="entry name" value="Protein kinase-like (PK-like)"/>
    <property type="match status" value="1"/>
</dbReference>
<evidence type="ECO:0008006" key="3">
    <source>
        <dbReference type="Google" id="ProtNLM"/>
    </source>
</evidence>
<comment type="caution">
    <text evidence="1">The sequence shown here is derived from an EMBL/GenBank/DDBJ whole genome shotgun (WGS) entry which is preliminary data.</text>
</comment>
<accession>R8VXE1</accession>
<proteinExistence type="predicted"/>
<dbReference type="RefSeq" id="WP_016149140.1">
    <property type="nucleotide sequence ID" value="NZ_KB976105.1"/>
</dbReference>
<reference evidence="1 2" key="1">
    <citation type="submission" date="2013-01" db="EMBL/GenBank/DDBJ databases">
        <title>The Genome Sequence of Butyricicoccus pullicaecorum 1.2.</title>
        <authorList>
            <consortium name="The Broad Institute Genome Sequencing Platform"/>
            <person name="Earl A."/>
            <person name="Ward D."/>
            <person name="Feldgarden M."/>
            <person name="Gevers D."/>
            <person name="Van Immerseel F."/>
            <person name="Eeckhaut V."/>
            <person name="Walker B."/>
            <person name="Young S.K."/>
            <person name="Zeng Q."/>
            <person name="Gargeya S."/>
            <person name="Fitzgerald M."/>
            <person name="Haas B."/>
            <person name="Abouelleil A."/>
            <person name="Alvarado L."/>
            <person name="Arachchi H.M."/>
            <person name="Berlin A.M."/>
            <person name="Chapman S.B."/>
            <person name="Dewar J."/>
            <person name="Goldberg J."/>
            <person name="Griggs A."/>
            <person name="Gujja S."/>
            <person name="Hansen M."/>
            <person name="Howarth C."/>
            <person name="Imamovic A."/>
            <person name="Larimer J."/>
            <person name="McCowan C."/>
            <person name="Murphy C."/>
            <person name="Neiman D."/>
            <person name="Pearson M."/>
            <person name="Priest M."/>
            <person name="Roberts A."/>
            <person name="Saif S."/>
            <person name="Shea T."/>
            <person name="Sisk P."/>
            <person name="Sykes S."/>
            <person name="Wortman J."/>
            <person name="Nusbaum C."/>
            <person name="Birren B."/>
        </authorList>
    </citation>
    <scope>NUCLEOTIDE SEQUENCE [LARGE SCALE GENOMIC DNA]</scope>
    <source>
        <strain evidence="1 2">1.2</strain>
    </source>
</reference>
<dbReference type="EMBL" id="AQOB01000015">
    <property type="protein sequence ID" value="EOQ35587.1"/>
    <property type="molecule type" value="Genomic_DNA"/>
</dbReference>
<evidence type="ECO:0000313" key="1">
    <source>
        <dbReference type="EMBL" id="EOQ35587.1"/>
    </source>
</evidence>
<organism evidence="1 2">
    <name type="scientific">Butyricicoccus pullicaecorum 1.2</name>
    <dbReference type="NCBI Taxonomy" id="1203606"/>
    <lineage>
        <taxon>Bacteria</taxon>
        <taxon>Bacillati</taxon>
        <taxon>Bacillota</taxon>
        <taxon>Clostridia</taxon>
        <taxon>Eubacteriales</taxon>
        <taxon>Butyricicoccaceae</taxon>
        <taxon>Butyricicoccus</taxon>
    </lineage>
</organism>